<dbReference type="GO" id="GO:0034992">
    <property type="term" value="C:microtubule organizing center attachment site"/>
    <property type="evidence" value="ECO:0007669"/>
    <property type="project" value="TreeGrafter"/>
</dbReference>
<feature type="transmembrane region" description="Helical" evidence="6">
    <location>
        <begin position="493"/>
        <end position="514"/>
    </location>
</feature>
<evidence type="ECO:0000256" key="3">
    <source>
        <dbReference type="ARBA" id="ARBA00022989"/>
    </source>
</evidence>
<gene>
    <name evidence="8" type="ORF">PhCBS80983_g01652</name>
</gene>
<keyword evidence="3 6" id="KW-1133">Transmembrane helix</keyword>
<feature type="transmembrane region" description="Helical" evidence="6">
    <location>
        <begin position="262"/>
        <end position="283"/>
    </location>
</feature>
<evidence type="ECO:0000256" key="1">
    <source>
        <dbReference type="ARBA" id="ARBA00004473"/>
    </source>
</evidence>
<evidence type="ECO:0000313" key="9">
    <source>
        <dbReference type="Proteomes" id="UP000318582"/>
    </source>
</evidence>
<keyword evidence="9" id="KW-1185">Reference proteome</keyword>
<feature type="transmembrane region" description="Helical" evidence="6">
    <location>
        <begin position="398"/>
        <end position="416"/>
    </location>
</feature>
<reference evidence="8 9" key="1">
    <citation type="journal article" date="2019" name="Sci. Rep.">
        <title>Comparative genomics of chytrid fungi reveal insights into the obligate biotrophic and pathogenic lifestyle of Synchytrium endobioticum.</title>
        <authorList>
            <person name="van de Vossenberg B.T.L.H."/>
            <person name="Warris S."/>
            <person name="Nguyen H.D.T."/>
            <person name="van Gent-Pelzer M.P.E."/>
            <person name="Joly D.L."/>
            <person name="van de Geest H.C."/>
            <person name="Bonants P.J.M."/>
            <person name="Smith D.S."/>
            <person name="Levesque C.A."/>
            <person name="van der Lee T.A.J."/>
        </authorList>
    </citation>
    <scope>NUCLEOTIDE SEQUENCE [LARGE SCALE GENOMIC DNA]</scope>
    <source>
        <strain evidence="8 9">CBS 809.83</strain>
    </source>
</reference>
<dbReference type="PANTHER" id="PTHR28538:SF1">
    <property type="entry name" value="INTEGRAL INNER NUCLEAR MEMBRANE PROTEIN IMA1"/>
    <property type="match status" value="1"/>
</dbReference>
<evidence type="ECO:0000313" key="8">
    <source>
        <dbReference type="EMBL" id="TPX60693.1"/>
    </source>
</evidence>
<comment type="caution">
    <text evidence="8">The sequence shown here is derived from an EMBL/GenBank/DDBJ whole genome shotgun (WGS) entry which is preliminary data.</text>
</comment>
<dbReference type="GO" id="GO:0071765">
    <property type="term" value="P:nuclear inner membrane organization"/>
    <property type="evidence" value="ECO:0007669"/>
    <property type="project" value="InterPro"/>
</dbReference>
<evidence type="ECO:0000259" key="7">
    <source>
        <dbReference type="Pfam" id="PF09779"/>
    </source>
</evidence>
<keyword evidence="5" id="KW-0539">Nucleus</keyword>
<dbReference type="PANTHER" id="PTHR28538">
    <property type="entry name" value="INTEGRAL INNER NUCLEAR MEMBRANE PROTEIN IMA1"/>
    <property type="match status" value="1"/>
</dbReference>
<dbReference type="InterPro" id="IPR018617">
    <property type="entry name" value="Ima1_N"/>
</dbReference>
<keyword evidence="2 6" id="KW-0812">Transmembrane</keyword>
<feature type="domain" description="Ima1 N-terminal" evidence="7">
    <location>
        <begin position="96"/>
        <end position="214"/>
    </location>
</feature>
<evidence type="ECO:0000256" key="4">
    <source>
        <dbReference type="ARBA" id="ARBA00023136"/>
    </source>
</evidence>
<dbReference type="GO" id="GO:0005637">
    <property type="term" value="C:nuclear inner membrane"/>
    <property type="evidence" value="ECO:0007669"/>
    <property type="project" value="UniProtKB-SubCell"/>
</dbReference>
<sequence>MPSPKSRPPPRSHHYLLHIAVPALAATSFVHTSGLDLDSLDLDNKVAVPSAVAAGILGVGAGVQVVWWAVRWVRSSKAVRRRVRAVQDVIEGTTTLTCFYCNRDVTLAKEVLAISNGRSWQCTLCENWNGADELDKQRASPSNIYYAKRQGEALASYKSSLFCSTCVQNQNLVRRLLAAYDPGDEEYYEETVDEHKSQLEERYPPLCPDCAVKVQAALVSETNKIKRQLLYQQLVRSSAGDWRNEEDAALAARWFSQRKANWWRVAANLWLVAIITAMLAVHIRGLMYPISFNFAQCWSDTLDMPLGAPAWSWKSLWRMQCLARIPMTSAGNSQCVCSVLPTMPWYNAWSAPGVLLHPLLLPMLRIDGDVWTYQVFQSKLFALRALALYVLTDAWDPSFIAMFHGFCLVVTTFWSLQWTRKLTWTTKTNSSSHSNNGSATQSSHDHEFLSTQYTSGSNTLGIEQAFMRSTMLTDRSDAQLAEFRAKRAFQAKIVAFFRKVALPVLAALSCGTRTSSSGPIPMIFSVALSLAWGLVFAWRQDVCARNIVRAKVRIRVNVVYILITLRLTLNVGAWVWSLRAGRPDPNLDTLMFGGMR</sequence>
<accession>A0A507E9E4</accession>
<dbReference type="AlphaFoldDB" id="A0A507E9E4"/>
<organism evidence="8 9">
    <name type="scientific">Powellomyces hirtus</name>
    <dbReference type="NCBI Taxonomy" id="109895"/>
    <lineage>
        <taxon>Eukaryota</taxon>
        <taxon>Fungi</taxon>
        <taxon>Fungi incertae sedis</taxon>
        <taxon>Chytridiomycota</taxon>
        <taxon>Chytridiomycota incertae sedis</taxon>
        <taxon>Chytridiomycetes</taxon>
        <taxon>Spizellomycetales</taxon>
        <taxon>Powellomycetaceae</taxon>
        <taxon>Powellomyces</taxon>
    </lineage>
</organism>
<proteinExistence type="predicted"/>
<feature type="transmembrane region" description="Helical" evidence="6">
    <location>
        <begin position="558"/>
        <end position="577"/>
    </location>
</feature>
<dbReference type="Pfam" id="PF09779">
    <property type="entry name" value="Ima1_N"/>
    <property type="match status" value="1"/>
</dbReference>
<evidence type="ECO:0000256" key="6">
    <source>
        <dbReference type="SAM" id="Phobius"/>
    </source>
</evidence>
<feature type="transmembrane region" description="Helical" evidence="6">
    <location>
        <begin position="48"/>
        <end position="70"/>
    </location>
</feature>
<protein>
    <recommendedName>
        <fullName evidence="7">Ima1 N-terminal domain-containing protein</fullName>
    </recommendedName>
</protein>
<keyword evidence="4 6" id="KW-0472">Membrane</keyword>
<feature type="transmembrane region" description="Helical" evidence="6">
    <location>
        <begin position="520"/>
        <end position="538"/>
    </location>
</feature>
<dbReference type="InterPro" id="IPR042321">
    <property type="entry name" value="Ima1"/>
</dbReference>
<evidence type="ECO:0000256" key="2">
    <source>
        <dbReference type="ARBA" id="ARBA00022692"/>
    </source>
</evidence>
<dbReference type="GO" id="GO:0034506">
    <property type="term" value="C:chromosome, centromeric core domain"/>
    <property type="evidence" value="ECO:0007669"/>
    <property type="project" value="TreeGrafter"/>
</dbReference>
<name>A0A507E9E4_9FUNG</name>
<evidence type="ECO:0000256" key="5">
    <source>
        <dbReference type="ARBA" id="ARBA00023242"/>
    </source>
</evidence>
<comment type="subcellular location">
    <subcellularLocation>
        <location evidence="1">Nucleus inner membrane</location>
        <topology evidence="1">Multi-pass membrane protein</topology>
    </subcellularLocation>
</comment>
<dbReference type="GO" id="GO:0044732">
    <property type="term" value="C:mitotic spindle pole body"/>
    <property type="evidence" value="ECO:0007669"/>
    <property type="project" value="TreeGrafter"/>
</dbReference>
<dbReference type="Proteomes" id="UP000318582">
    <property type="component" value="Unassembled WGS sequence"/>
</dbReference>
<dbReference type="EMBL" id="QEAQ01000013">
    <property type="protein sequence ID" value="TPX60693.1"/>
    <property type="molecule type" value="Genomic_DNA"/>
</dbReference>